<keyword evidence="2" id="KW-0732">Signal</keyword>
<evidence type="ECO:0000256" key="1">
    <source>
        <dbReference type="ARBA" id="ARBA00004613"/>
    </source>
</evidence>
<reference evidence="5" key="1">
    <citation type="journal article" date="2019" name="Int. J. Syst. Evol. Microbiol.">
        <title>Halobacteriovorax valvorus sp. nov., a novel prokaryotic predator isolated from coastal seawater of China.</title>
        <authorList>
            <person name="Chen M.-X."/>
        </authorList>
    </citation>
    <scope>NUCLEOTIDE SEQUENCE [LARGE SCALE GENOMIC DNA]</scope>
    <source>
        <strain evidence="5">BL9</strain>
    </source>
</reference>
<organism evidence="4 5">
    <name type="scientific">Halobacteriovorax vibrionivorans</name>
    <dbReference type="NCBI Taxonomy" id="2152716"/>
    <lineage>
        <taxon>Bacteria</taxon>
        <taxon>Pseudomonadati</taxon>
        <taxon>Bdellovibrionota</taxon>
        <taxon>Bacteriovoracia</taxon>
        <taxon>Bacteriovoracales</taxon>
        <taxon>Halobacteriovoraceae</taxon>
        <taxon>Halobacteriovorax</taxon>
    </lineage>
</organism>
<dbReference type="PANTHER" id="PTHR34216:SF3">
    <property type="entry name" value="POLY-BETA-1,6-N-ACETYL-D-GLUCOSAMINE N-DEACETYLASE"/>
    <property type="match status" value="1"/>
</dbReference>
<protein>
    <submittedName>
        <fullName evidence="4">Polysaccharide deacetylase family protein</fullName>
    </submittedName>
</protein>
<dbReference type="Pfam" id="PF01522">
    <property type="entry name" value="Polysacc_deac_1"/>
    <property type="match status" value="1"/>
</dbReference>
<dbReference type="Gene3D" id="3.20.20.370">
    <property type="entry name" value="Glycoside hydrolase/deacetylase"/>
    <property type="match status" value="1"/>
</dbReference>
<dbReference type="EMBL" id="QDKL01000001">
    <property type="protein sequence ID" value="RZF22814.1"/>
    <property type="molecule type" value="Genomic_DNA"/>
</dbReference>
<dbReference type="InterPro" id="IPR011330">
    <property type="entry name" value="Glyco_hydro/deAcase_b/a-brl"/>
</dbReference>
<dbReference type="PANTHER" id="PTHR34216">
    <property type="match status" value="1"/>
</dbReference>
<evidence type="ECO:0000256" key="2">
    <source>
        <dbReference type="ARBA" id="ARBA00022729"/>
    </source>
</evidence>
<dbReference type="CDD" id="cd10918">
    <property type="entry name" value="CE4_NodB_like_5s_6s"/>
    <property type="match status" value="1"/>
</dbReference>
<keyword evidence="5" id="KW-1185">Reference proteome</keyword>
<comment type="subcellular location">
    <subcellularLocation>
        <location evidence="1">Secreted</location>
    </subcellularLocation>
</comment>
<dbReference type="RefSeq" id="WP_114705760.1">
    <property type="nucleotide sequence ID" value="NZ_QDKL01000001.1"/>
</dbReference>
<dbReference type="Proteomes" id="UP000443582">
    <property type="component" value="Unassembled WGS sequence"/>
</dbReference>
<dbReference type="InterPro" id="IPR051398">
    <property type="entry name" value="Polysacch_Deacetylase"/>
</dbReference>
<proteinExistence type="predicted"/>
<evidence type="ECO:0000313" key="5">
    <source>
        <dbReference type="Proteomes" id="UP000443582"/>
    </source>
</evidence>
<gene>
    <name evidence="4" type="ORF">DAY19_03310</name>
</gene>
<evidence type="ECO:0000259" key="3">
    <source>
        <dbReference type="Pfam" id="PF01522"/>
    </source>
</evidence>
<dbReference type="InterPro" id="IPR002509">
    <property type="entry name" value="NODB_dom"/>
</dbReference>
<sequence>MDKKKVLMIHEVFDWMLDLDLSDYIITFDDGLYSQYKKLEHFKKFNTPKIYFISTGILASEDIEQNESVIECAKAHELYFKNEDTSNYMKWSQVKEIASTKNCFIGGHSHAHRDLRSNTSIKDLHLHLKDDTDLMLKKFKENGIEIQDFCFPYNYEAPLYKEILKQNGIINFFGKERVAIEDLKNAI</sequence>
<accession>A0ABY0IIM0</accession>
<dbReference type="SUPFAM" id="SSF88713">
    <property type="entry name" value="Glycoside hydrolase/deacetylase"/>
    <property type="match status" value="1"/>
</dbReference>
<feature type="domain" description="NodB homology" evidence="3">
    <location>
        <begin position="25"/>
        <end position="168"/>
    </location>
</feature>
<evidence type="ECO:0000313" key="4">
    <source>
        <dbReference type="EMBL" id="RZF22814.1"/>
    </source>
</evidence>
<comment type="caution">
    <text evidence="4">The sequence shown here is derived from an EMBL/GenBank/DDBJ whole genome shotgun (WGS) entry which is preliminary data.</text>
</comment>
<name>A0ABY0IIM0_9BACT</name>